<dbReference type="Gene3D" id="3.20.20.100">
    <property type="entry name" value="NADP-dependent oxidoreductase domain"/>
    <property type="match status" value="1"/>
</dbReference>
<feature type="binding site" evidence="5">
    <location>
        <position position="111"/>
    </location>
    <ligand>
        <name>substrate</name>
    </ligand>
</feature>
<dbReference type="InterPro" id="IPR020471">
    <property type="entry name" value="AKR"/>
</dbReference>
<dbReference type="Proteomes" id="UP000198287">
    <property type="component" value="Unassembled WGS sequence"/>
</dbReference>
<evidence type="ECO:0000256" key="1">
    <source>
        <dbReference type="ARBA" id="ARBA00007905"/>
    </source>
</evidence>
<dbReference type="PROSITE" id="PS00062">
    <property type="entry name" value="ALDOKETO_REDUCTASE_2"/>
    <property type="match status" value="1"/>
</dbReference>
<name>A0A226F4W7_FOLCA</name>
<evidence type="ECO:0000313" key="8">
    <source>
        <dbReference type="EMBL" id="OXA63956.1"/>
    </source>
</evidence>
<reference evidence="8 9" key="1">
    <citation type="submission" date="2015-12" db="EMBL/GenBank/DDBJ databases">
        <title>The genome of Folsomia candida.</title>
        <authorList>
            <person name="Faddeeva A."/>
            <person name="Derks M.F."/>
            <person name="Anvar Y."/>
            <person name="Smit S."/>
            <person name="Van Straalen N."/>
            <person name="Roelofs D."/>
        </authorList>
    </citation>
    <scope>NUCLEOTIDE SEQUENCE [LARGE SCALE GENOMIC DNA]</scope>
    <source>
        <strain evidence="8 9">VU population</strain>
        <tissue evidence="8">Whole body</tissue>
    </source>
</reference>
<dbReference type="STRING" id="158441.A0A226F4W7"/>
<accession>A0A226F4W7</accession>
<protein>
    <submittedName>
        <fullName evidence="8">Alcohol dehydrogenase [NADP(+)]</fullName>
    </submittedName>
</protein>
<dbReference type="EMBL" id="LNIX01000001">
    <property type="protein sequence ID" value="OXA63956.1"/>
    <property type="molecule type" value="Genomic_DNA"/>
</dbReference>
<dbReference type="AlphaFoldDB" id="A0A226F4W7"/>
<gene>
    <name evidence="8" type="ORF">Fcan01_02798</name>
</gene>
<dbReference type="OrthoDB" id="416253at2759"/>
<evidence type="ECO:0000256" key="3">
    <source>
        <dbReference type="ARBA" id="ARBA00023002"/>
    </source>
</evidence>
<sequence length="328" mass="37331">MEKTFNLSNGAQIPCVGLGCGAIKEDEIEDTLRTALKSGYRLFDCALLYGNEAWIGTAFEKIFSEGEYSREDVFITTKLPMIGNHPDRVEYFLKKSLENLKTSFVDLYLIHFPVGFQYENEDNYFPKKDGIIQLDFSHTDLVSLWKAMEQQVIAGRTKAIGISNFNVKQISQILKCRIPPANLQIEVHAYFQQKELRDFCKNNGIVVEAYAPLGSPGRREAFKPNGVPQVLADPIVTAIAQRYSKSPAQILLRFLVDEKVVVLPKSVSPVRLHENIELFDFEMTAEDHAQLNSLDRGEKGRSFDYLKIFQGLEKHPENPMPIMEFVEE</sequence>
<keyword evidence="2" id="KW-0521">NADP</keyword>
<comment type="similarity">
    <text evidence="1">Belongs to the aldo/keto reductase family.</text>
</comment>
<dbReference type="InterPro" id="IPR018170">
    <property type="entry name" value="Aldo/ket_reductase_CS"/>
</dbReference>
<dbReference type="PRINTS" id="PR00069">
    <property type="entry name" value="ALDKETRDTASE"/>
</dbReference>
<dbReference type="PROSITE" id="PS00063">
    <property type="entry name" value="ALDOKETO_REDUCTASE_3"/>
    <property type="match status" value="1"/>
</dbReference>
<keyword evidence="9" id="KW-1185">Reference proteome</keyword>
<dbReference type="PIRSF" id="PIRSF000097">
    <property type="entry name" value="AKR"/>
    <property type="match status" value="1"/>
</dbReference>
<dbReference type="GO" id="GO:0016491">
    <property type="term" value="F:oxidoreductase activity"/>
    <property type="evidence" value="ECO:0007669"/>
    <property type="project" value="UniProtKB-KW"/>
</dbReference>
<dbReference type="OMA" id="YGNEDIC"/>
<dbReference type="FunFam" id="3.20.20.100:FF:000006">
    <property type="entry name" value="Aldo-keto reductase family 1 member A1"/>
    <property type="match status" value="1"/>
</dbReference>
<dbReference type="PROSITE" id="PS51257">
    <property type="entry name" value="PROKAR_LIPOPROTEIN"/>
    <property type="match status" value="1"/>
</dbReference>
<evidence type="ECO:0000313" key="9">
    <source>
        <dbReference type="Proteomes" id="UP000198287"/>
    </source>
</evidence>
<feature type="domain" description="NADP-dependent oxidoreductase" evidence="7">
    <location>
        <begin position="21"/>
        <end position="295"/>
    </location>
</feature>
<keyword evidence="3" id="KW-0560">Oxidoreductase</keyword>
<evidence type="ECO:0000259" key="7">
    <source>
        <dbReference type="Pfam" id="PF00248"/>
    </source>
</evidence>
<evidence type="ECO:0000256" key="6">
    <source>
        <dbReference type="PIRSR" id="PIRSR000097-3"/>
    </source>
</evidence>
<comment type="caution">
    <text evidence="8">The sequence shown here is derived from an EMBL/GenBank/DDBJ whole genome shotgun (WGS) entry which is preliminary data.</text>
</comment>
<dbReference type="SUPFAM" id="SSF51430">
    <property type="entry name" value="NAD(P)-linked oxidoreductase"/>
    <property type="match status" value="1"/>
</dbReference>
<dbReference type="InterPro" id="IPR036812">
    <property type="entry name" value="NAD(P)_OxRdtase_dom_sf"/>
</dbReference>
<dbReference type="InterPro" id="IPR023210">
    <property type="entry name" value="NADP_OxRdtase_dom"/>
</dbReference>
<evidence type="ECO:0000256" key="5">
    <source>
        <dbReference type="PIRSR" id="PIRSR000097-2"/>
    </source>
</evidence>
<dbReference type="Pfam" id="PF00248">
    <property type="entry name" value="Aldo_ket_red"/>
    <property type="match status" value="1"/>
</dbReference>
<feature type="active site" description="Proton donor" evidence="4">
    <location>
        <position position="49"/>
    </location>
</feature>
<evidence type="ECO:0000256" key="2">
    <source>
        <dbReference type="ARBA" id="ARBA00022857"/>
    </source>
</evidence>
<organism evidence="8 9">
    <name type="scientific">Folsomia candida</name>
    <name type="common">Springtail</name>
    <dbReference type="NCBI Taxonomy" id="158441"/>
    <lineage>
        <taxon>Eukaryota</taxon>
        <taxon>Metazoa</taxon>
        <taxon>Ecdysozoa</taxon>
        <taxon>Arthropoda</taxon>
        <taxon>Hexapoda</taxon>
        <taxon>Collembola</taxon>
        <taxon>Entomobryomorpha</taxon>
        <taxon>Isotomoidea</taxon>
        <taxon>Isotomidae</taxon>
        <taxon>Proisotominae</taxon>
        <taxon>Folsomia</taxon>
    </lineage>
</organism>
<proteinExistence type="inferred from homology"/>
<feature type="site" description="Lowers pKa of active site Tyr" evidence="6">
    <location>
        <position position="78"/>
    </location>
</feature>
<dbReference type="PANTHER" id="PTHR11732">
    <property type="entry name" value="ALDO/KETO REDUCTASE"/>
    <property type="match status" value="1"/>
</dbReference>
<evidence type="ECO:0000256" key="4">
    <source>
        <dbReference type="PIRSR" id="PIRSR000097-1"/>
    </source>
</evidence>
<dbReference type="PROSITE" id="PS00798">
    <property type="entry name" value="ALDOKETO_REDUCTASE_1"/>
    <property type="match status" value="1"/>
</dbReference>